<evidence type="ECO:0000256" key="1">
    <source>
        <dbReference type="ARBA" id="ARBA00012552"/>
    </source>
</evidence>
<dbReference type="InterPro" id="IPR001650">
    <property type="entry name" value="Helicase_C-like"/>
</dbReference>
<feature type="region of interest" description="Disordered" evidence="9">
    <location>
        <begin position="688"/>
        <end position="734"/>
    </location>
</feature>
<keyword evidence="5 8" id="KW-0067">ATP-binding</keyword>
<evidence type="ECO:0000313" key="13">
    <source>
        <dbReference type="Proteomes" id="UP000504635"/>
    </source>
</evidence>
<dbReference type="GO" id="GO:0010468">
    <property type="term" value="P:regulation of gene expression"/>
    <property type="evidence" value="ECO:0007669"/>
    <property type="project" value="UniProtKB-ARBA"/>
</dbReference>
<dbReference type="InterPro" id="IPR014014">
    <property type="entry name" value="RNA_helicase_DEAD_Q_motif"/>
</dbReference>
<dbReference type="InterPro" id="IPR000629">
    <property type="entry name" value="RNA-helicase_DEAD-box_CS"/>
</dbReference>
<keyword evidence="13" id="KW-1185">Reference proteome</keyword>
<evidence type="ECO:0000256" key="4">
    <source>
        <dbReference type="ARBA" id="ARBA00022806"/>
    </source>
</evidence>
<evidence type="ECO:0000313" key="14">
    <source>
        <dbReference type="RefSeq" id="XP_030754684.1"/>
    </source>
</evidence>
<dbReference type="AlphaFoldDB" id="A0A6J2XVQ0"/>
<dbReference type="SMART" id="SM00487">
    <property type="entry name" value="DEXDc"/>
    <property type="match status" value="1"/>
</dbReference>
<feature type="domain" description="Helicase ATP-binding" evidence="10">
    <location>
        <begin position="157"/>
        <end position="371"/>
    </location>
</feature>
<dbReference type="InterPro" id="IPR014001">
    <property type="entry name" value="Helicase_ATP-bd"/>
</dbReference>
<evidence type="ECO:0000259" key="11">
    <source>
        <dbReference type="PROSITE" id="PS51194"/>
    </source>
</evidence>
<dbReference type="GO" id="GO:0003723">
    <property type="term" value="F:RNA binding"/>
    <property type="evidence" value="ECO:0007669"/>
    <property type="project" value="UniProtKB-KW"/>
</dbReference>
<dbReference type="GeneID" id="115881371"/>
<dbReference type="PROSITE" id="PS51192">
    <property type="entry name" value="HELICASE_ATP_BIND_1"/>
    <property type="match status" value="1"/>
</dbReference>
<dbReference type="CDD" id="cd18787">
    <property type="entry name" value="SF2_C_DEAD"/>
    <property type="match status" value="1"/>
</dbReference>
<reference evidence="14" key="1">
    <citation type="submission" date="2025-08" db="UniProtKB">
        <authorList>
            <consortium name="RefSeq"/>
        </authorList>
    </citation>
    <scope>IDENTIFICATION</scope>
    <source>
        <tissue evidence="14">Gonads</tissue>
    </source>
</reference>
<dbReference type="PROSITE" id="PS00039">
    <property type="entry name" value="DEAD_ATP_HELICASE"/>
    <property type="match status" value="1"/>
</dbReference>
<dbReference type="EC" id="3.6.4.13" evidence="1"/>
<evidence type="ECO:0000256" key="2">
    <source>
        <dbReference type="ARBA" id="ARBA00022741"/>
    </source>
</evidence>
<dbReference type="FunCoup" id="A0A6J2XVQ0">
    <property type="interactions" value="2080"/>
</dbReference>
<dbReference type="GO" id="GO:0005524">
    <property type="term" value="F:ATP binding"/>
    <property type="evidence" value="ECO:0007669"/>
    <property type="project" value="UniProtKB-KW"/>
</dbReference>
<dbReference type="SMART" id="SM01178">
    <property type="entry name" value="DUF4217"/>
    <property type="match status" value="1"/>
</dbReference>
<keyword evidence="2 8" id="KW-0547">Nucleotide-binding</keyword>
<dbReference type="Pfam" id="PF13959">
    <property type="entry name" value="CTE_SPB4"/>
    <property type="match status" value="1"/>
</dbReference>
<dbReference type="Gene3D" id="3.40.50.300">
    <property type="entry name" value="P-loop containing nucleotide triphosphate hydrolases"/>
    <property type="match status" value="2"/>
</dbReference>
<comment type="similarity">
    <text evidence="8">Belongs to the DEAD box helicase family.</text>
</comment>
<dbReference type="InterPro" id="IPR027417">
    <property type="entry name" value="P-loop_NTPase"/>
</dbReference>
<dbReference type="PANTHER" id="PTHR47959">
    <property type="entry name" value="ATP-DEPENDENT RNA HELICASE RHLE-RELATED"/>
    <property type="match status" value="1"/>
</dbReference>
<feature type="short sequence motif" description="Q motif" evidence="7">
    <location>
        <begin position="126"/>
        <end position="154"/>
    </location>
</feature>
<dbReference type="GO" id="GO:0005829">
    <property type="term" value="C:cytosol"/>
    <property type="evidence" value="ECO:0007669"/>
    <property type="project" value="TreeGrafter"/>
</dbReference>
<protein>
    <recommendedName>
        <fullName evidence="1">RNA helicase</fullName>
        <ecNumber evidence="1">3.6.4.13</ecNumber>
    </recommendedName>
</protein>
<dbReference type="InterPro" id="IPR025313">
    <property type="entry name" value="SPB4-like_CTE"/>
</dbReference>
<evidence type="ECO:0000256" key="8">
    <source>
        <dbReference type="RuleBase" id="RU000492"/>
    </source>
</evidence>
<dbReference type="SUPFAM" id="SSF52540">
    <property type="entry name" value="P-loop containing nucleoside triphosphate hydrolases"/>
    <property type="match status" value="2"/>
</dbReference>
<dbReference type="KEGG" id="soy:115881371"/>
<dbReference type="InterPro" id="IPR050079">
    <property type="entry name" value="DEAD_box_RNA_helicase"/>
</dbReference>
<accession>A0A6J2XVQ0</accession>
<feature type="domain" description="Helicase C-terminal" evidence="11">
    <location>
        <begin position="406"/>
        <end position="590"/>
    </location>
</feature>
<evidence type="ECO:0000256" key="5">
    <source>
        <dbReference type="ARBA" id="ARBA00022840"/>
    </source>
</evidence>
<evidence type="ECO:0000259" key="10">
    <source>
        <dbReference type="PROSITE" id="PS51192"/>
    </source>
</evidence>
<dbReference type="Proteomes" id="UP000504635">
    <property type="component" value="Unplaced"/>
</dbReference>
<dbReference type="GO" id="GO:0016787">
    <property type="term" value="F:hydrolase activity"/>
    <property type="evidence" value="ECO:0007669"/>
    <property type="project" value="UniProtKB-KW"/>
</dbReference>
<evidence type="ECO:0000256" key="6">
    <source>
        <dbReference type="ARBA" id="ARBA00022884"/>
    </source>
</evidence>
<dbReference type="Pfam" id="PF00270">
    <property type="entry name" value="DEAD"/>
    <property type="match status" value="1"/>
</dbReference>
<dbReference type="Pfam" id="PF00271">
    <property type="entry name" value="Helicase_C"/>
    <property type="match status" value="1"/>
</dbReference>
<feature type="compositionally biased region" description="Basic and acidic residues" evidence="9">
    <location>
        <begin position="75"/>
        <end position="88"/>
    </location>
</feature>
<gene>
    <name evidence="14" type="primary">LOC115881371</name>
</gene>
<dbReference type="GO" id="GO:0003724">
    <property type="term" value="F:RNA helicase activity"/>
    <property type="evidence" value="ECO:0007669"/>
    <property type="project" value="UniProtKB-EC"/>
</dbReference>
<keyword evidence="4 8" id="KW-0347">Helicase</keyword>
<evidence type="ECO:0000256" key="9">
    <source>
        <dbReference type="SAM" id="MobiDB-lite"/>
    </source>
</evidence>
<feature type="region of interest" description="Disordered" evidence="9">
    <location>
        <begin position="71"/>
        <end position="90"/>
    </location>
</feature>
<keyword evidence="3 8" id="KW-0378">Hydrolase</keyword>
<name>A0A6J2XVQ0_SITOR</name>
<evidence type="ECO:0000256" key="7">
    <source>
        <dbReference type="PROSITE-ProRule" id="PRU00552"/>
    </source>
</evidence>
<dbReference type="PROSITE" id="PS51194">
    <property type="entry name" value="HELICASE_CTER"/>
    <property type="match status" value="1"/>
</dbReference>
<dbReference type="SMART" id="SM00490">
    <property type="entry name" value="HELICc"/>
    <property type="match status" value="1"/>
</dbReference>
<dbReference type="InParanoid" id="A0A6J2XVQ0"/>
<dbReference type="RefSeq" id="XP_030754684.1">
    <property type="nucleotide sequence ID" value="XM_030898824.1"/>
</dbReference>
<evidence type="ECO:0000259" key="12">
    <source>
        <dbReference type="PROSITE" id="PS51195"/>
    </source>
</evidence>
<feature type="domain" description="DEAD-box RNA helicase Q" evidence="12">
    <location>
        <begin position="126"/>
        <end position="154"/>
    </location>
</feature>
<dbReference type="InterPro" id="IPR011545">
    <property type="entry name" value="DEAD/DEAH_box_helicase_dom"/>
</dbReference>
<proteinExistence type="inferred from homology"/>
<evidence type="ECO:0000256" key="3">
    <source>
        <dbReference type="ARBA" id="ARBA00022801"/>
    </source>
</evidence>
<keyword evidence="6" id="KW-0694">RNA-binding</keyword>
<dbReference type="OrthoDB" id="422663at2759"/>
<dbReference type="PANTHER" id="PTHR47959:SF1">
    <property type="entry name" value="ATP-DEPENDENT RNA HELICASE DBPA"/>
    <property type="match status" value="1"/>
</dbReference>
<sequence length="734" mass="83858">MTSFEFKFEKGNTKPLGKVFKKKLEKGTTEGKKKNIKIQNYDKNNLKDVTGSTNGVKTKITEKKLGFIKRKSKKDKNVPQDDKGDSDQLNKTNIQHSLFSEKYKNLYVNTNIKGKSVIEKVFSAGNKFSSLNIHRHILSNLEKHNFKVLTNVQEKAIPVVLEGQNVLVRSQTGSGKTLVYSVPLLNSLVNNTTKLQRNDGVKAIIIVPTRELVLQIVDLFKKINTFQWIVVGHLCGGENRKTEKDRLRKGVHILIATPGRLLDHILHTSALNIKKVDYLVLDEADRLLDMGFKKDIVRLVEELDNQHKFSSYDPLALLRGQKSEKKESNEELTLAKDDTEVHSRQCILLSATLSKEIAELADFTMKSHTYIDALDETERTNPNHMIIPDTVKQEFLVTFVKHRLVLLSAMIVSFSNQKDCKVFVFMATSQMVDFHYELFRKYLLKMPINKGKMKFGDVVLLDDVELDDSEDEQDVLDVELFKLHGSMDQNVRKEVFKGFKKSKKGILLCTDVAARGLDVPEADCIIQYNGPQTEDDYLHRVGRTGRAGKTGSAVIFLTHEEQEFVSRLQGRKVFLKERKSDVIIKNLSIFMEEPDKDKAVLSLQRRYETALSRNKELHRKACFGYSSWARFYSSYPNKLKPVFDFKKANLGHYVTSFGLKETPTSVARVVKGQVSRTEPKKLNKKLANHQDNVELKRPAQKRPIKSLSLTTSEFSSGLEPSKKKRKKNKDFSDR</sequence>
<organism evidence="13 14">
    <name type="scientific">Sitophilus oryzae</name>
    <name type="common">Rice weevil</name>
    <name type="synonym">Curculio oryzae</name>
    <dbReference type="NCBI Taxonomy" id="7048"/>
    <lineage>
        <taxon>Eukaryota</taxon>
        <taxon>Metazoa</taxon>
        <taxon>Ecdysozoa</taxon>
        <taxon>Arthropoda</taxon>
        <taxon>Hexapoda</taxon>
        <taxon>Insecta</taxon>
        <taxon>Pterygota</taxon>
        <taxon>Neoptera</taxon>
        <taxon>Endopterygota</taxon>
        <taxon>Coleoptera</taxon>
        <taxon>Polyphaga</taxon>
        <taxon>Cucujiformia</taxon>
        <taxon>Curculionidae</taxon>
        <taxon>Dryophthorinae</taxon>
        <taxon>Sitophilus</taxon>
    </lineage>
</organism>
<dbReference type="PROSITE" id="PS51195">
    <property type="entry name" value="Q_MOTIF"/>
    <property type="match status" value="1"/>
</dbReference>